<dbReference type="InterPro" id="IPR050770">
    <property type="entry name" value="Intradiol_RC_Dioxygenase"/>
</dbReference>
<protein>
    <recommendedName>
        <fullName evidence="5">catechol 1,2-dioxygenase</fullName>
        <ecNumber evidence="5">1.13.11.1</ecNumber>
    </recommendedName>
</protein>
<organism evidence="12 13">
    <name type="scientific">Solimonas marina</name>
    <dbReference type="NCBI Taxonomy" id="2714601"/>
    <lineage>
        <taxon>Bacteria</taxon>
        <taxon>Pseudomonadati</taxon>
        <taxon>Pseudomonadota</taxon>
        <taxon>Gammaproteobacteria</taxon>
        <taxon>Nevskiales</taxon>
        <taxon>Nevskiaceae</taxon>
        <taxon>Solimonas</taxon>
    </lineage>
</organism>
<keyword evidence="9 12" id="KW-0560">Oxidoreductase</keyword>
<keyword evidence="6" id="KW-0479">Metal-binding</keyword>
<evidence type="ECO:0000259" key="11">
    <source>
        <dbReference type="PROSITE" id="PS00083"/>
    </source>
</evidence>
<sequence>MSTQLSQTREIQDFLRIASGLNTGGGNPRTKTIVHRLLSDLFKAIDDLNMTPEEFWAGVSYLNDLGAAGEAGLLAAGLGLEHYLDVRMDAEDAAAGLDNGTPRTIEGPLYVAGAPLADGFAKLDDGSDPGTPLIMHGTVRDANGKPLANAIVDVWHANTKGMYSFFDKSQSEYNLRRRIRTDANGRYKFESIVPSGYGCPPDGPTQGLLDTIGRHGQRPAHIHFFVSAPDHRFLTTQINIVGDKYLWDDFAFATREDLVPAMTERSDAERMAAHGMKTPFAEIEFDFTLTAASAGVAGEMIERRRALAA</sequence>
<evidence type="ECO:0000313" key="12">
    <source>
        <dbReference type="EMBL" id="NKF23541.1"/>
    </source>
</evidence>
<evidence type="ECO:0000256" key="8">
    <source>
        <dbReference type="ARBA" id="ARBA00022964"/>
    </source>
</evidence>
<evidence type="ECO:0000256" key="10">
    <source>
        <dbReference type="ARBA" id="ARBA00023004"/>
    </source>
</evidence>
<dbReference type="Proteomes" id="UP000653472">
    <property type="component" value="Unassembled WGS sequence"/>
</dbReference>
<evidence type="ECO:0000256" key="3">
    <source>
        <dbReference type="ARBA" id="ARBA00004957"/>
    </source>
</evidence>
<proteinExistence type="inferred from homology"/>
<dbReference type="CDD" id="cd03460">
    <property type="entry name" value="1_2-CTD"/>
    <property type="match status" value="1"/>
</dbReference>
<evidence type="ECO:0000256" key="1">
    <source>
        <dbReference type="ARBA" id="ARBA00001312"/>
    </source>
</evidence>
<evidence type="ECO:0000256" key="2">
    <source>
        <dbReference type="ARBA" id="ARBA00001965"/>
    </source>
</evidence>
<dbReference type="PROSITE" id="PS00083">
    <property type="entry name" value="INTRADIOL_DIOXYGENAS"/>
    <property type="match status" value="1"/>
</dbReference>
<dbReference type="EC" id="1.13.11.1" evidence="5"/>
<feature type="domain" description="Intradiol ring-cleavage dioxygenases" evidence="11">
    <location>
        <begin position="135"/>
        <end position="163"/>
    </location>
</feature>
<name>A0A970BAM9_9GAMM</name>
<dbReference type="Gene3D" id="2.60.130.10">
    <property type="entry name" value="Aromatic compound dioxygenase"/>
    <property type="match status" value="1"/>
</dbReference>
<accession>A0A970BAM9</accession>
<dbReference type="GO" id="GO:0019614">
    <property type="term" value="P:catechol-containing compound catabolic process"/>
    <property type="evidence" value="ECO:0007669"/>
    <property type="project" value="InterPro"/>
</dbReference>
<comment type="cofactor">
    <cofactor evidence="2">
        <name>Fe(3+)</name>
        <dbReference type="ChEBI" id="CHEBI:29034"/>
    </cofactor>
</comment>
<dbReference type="RefSeq" id="WP_168148863.1">
    <property type="nucleotide sequence ID" value="NZ_JAAVXB010000008.1"/>
</dbReference>
<dbReference type="InterPro" id="IPR007535">
    <property type="entry name" value="Catechol_dOase_N"/>
</dbReference>
<dbReference type="Pfam" id="PF00775">
    <property type="entry name" value="Dioxygenase_C"/>
    <property type="match status" value="1"/>
</dbReference>
<dbReference type="EMBL" id="JAAVXB010000008">
    <property type="protein sequence ID" value="NKF23541.1"/>
    <property type="molecule type" value="Genomic_DNA"/>
</dbReference>
<evidence type="ECO:0000256" key="4">
    <source>
        <dbReference type="ARBA" id="ARBA00007825"/>
    </source>
</evidence>
<dbReference type="InterPro" id="IPR000627">
    <property type="entry name" value="Intradiol_dOase_C"/>
</dbReference>
<evidence type="ECO:0000256" key="5">
    <source>
        <dbReference type="ARBA" id="ARBA00013118"/>
    </source>
</evidence>
<comment type="catalytic activity">
    <reaction evidence="1">
        <text>catechol + O2 = cis,cis-muconate + 2 H(+)</text>
        <dbReference type="Rhea" id="RHEA:23852"/>
        <dbReference type="ChEBI" id="CHEBI:15378"/>
        <dbReference type="ChEBI" id="CHEBI:15379"/>
        <dbReference type="ChEBI" id="CHEBI:18135"/>
        <dbReference type="ChEBI" id="CHEBI:32379"/>
        <dbReference type="EC" id="1.13.11.1"/>
    </reaction>
</comment>
<keyword evidence="8" id="KW-0223">Dioxygenase</keyword>
<dbReference type="AlphaFoldDB" id="A0A970BAM9"/>
<evidence type="ECO:0000313" key="13">
    <source>
        <dbReference type="Proteomes" id="UP000653472"/>
    </source>
</evidence>
<dbReference type="GO" id="GO:0008199">
    <property type="term" value="F:ferric iron binding"/>
    <property type="evidence" value="ECO:0007669"/>
    <property type="project" value="InterPro"/>
</dbReference>
<reference evidence="12" key="1">
    <citation type="submission" date="2020-03" db="EMBL/GenBank/DDBJ databases">
        <title>Solimonas marina sp. nov., isolated from deep seawater of the Pacific Ocean.</title>
        <authorList>
            <person name="Liu X."/>
            <person name="Lai Q."/>
            <person name="Sun F."/>
            <person name="Gai Y."/>
            <person name="Li G."/>
            <person name="Shao Z."/>
        </authorList>
    </citation>
    <scope>NUCLEOTIDE SEQUENCE</scope>
    <source>
        <strain evidence="12">C16B3</strain>
    </source>
</reference>
<dbReference type="SUPFAM" id="SSF49482">
    <property type="entry name" value="Aromatic compound dioxygenase"/>
    <property type="match status" value="1"/>
</dbReference>
<comment type="similarity">
    <text evidence="4">Belongs to the intradiol ring-cleavage dioxygenase family.</text>
</comment>
<evidence type="ECO:0000256" key="6">
    <source>
        <dbReference type="ARBA" id="ARBA00022723"/>
    </source>
</evidence>
<dbReference type="Pfam" id="PF04444">
    <property type="entry name" value="Dioxygenase_N"/>
    <property type="match status" value="1"/>
</dbReference>
<gene>
    <name evidence="12" type="primary">catA</name>
    <name evidence="12" type="ORF">G7Y82_14570</name>
</gene>
<keyword evidence="13" id="KW-1185">Reference proteome</keyword>
<keyword evidence="7" id="KW-0058">Aromatic hydrocarbons catabolism</keyword>
<dbReference type="GO" id="GO:0018576">
    <property type="term" value="F:catechol 1,2-dioxygenase activity"/>
    <property type="evidence" value="ECO:0007669"/>
    <property type="project" value="UniProtKB-EC"/>
</dbReference>
<comment type="caution">
    <text evidence="12">The sequence shown here is derived from an EMBL/GenBank/DDBJ whole genome shotgun (WGS) entry which is preliminary data.</text>
</comment>
<dbReference type="InterPro" id="IPR015889">
    <property type="entry name" value="Intradiol_dOase_core"/>
</dbReference>
<evidence type="ECO:0000256" key="9">
    <source>
        <dbReference type="ARBA" id="ARBA00023002"/>
    </source>
</evidence>
<dbReference type="PANTHER" id="PTHR33711">
    <property type="entry name" value="DIOXYGENASE, PUTATIVE (AFU_ORTHOLOGUE AFUA_2G02910)-RELATED"/>
    <property type="match status" value="1"/>
</dbReference>
<evidence type="ECO:0000256" key="7">
    <source>
        <dbReference type="ARBA" id="ARBA00022797"/>
    </source>
</evidence>
<dbReference type="PANTHER" id="PTHR33711:SF7">
    <property type="entry name" value="INTRADIOL RING-CLEAVAGE DIOXYGENASES DOMAIN-CONTAINING PROTEIN-RELATED"/>
    <property type="match status" value="1"/>
</dbReference>
<dbReference type="InterPro" id="IPR012801">
    <property type="entry name" value="Cchol_dOase_prob"/>
</dbReference>
<comment type="pathway">
    <text evidence="3">Aromatic compound metabolism; beta-ketoadipate pathway; 5-oxo-4,5-dihydro-2-furylacetate from catechol: step 1/3.</text>
</comment>
<dbReference type="NCBIfam" id="TIGR02439">
    <property type="entry name" value="catechol_proteo"/>
    <property type="match status" value="1"/>
</dbReference>
<keyword evidence="10" id="KW-0408">Iron</keyword>